<keyword evidence="1" id="KW-0812">Transmembrane</keyword>
<protein>
    <recommendedName>
        <fullName evidence="4">DUF4386 domain-containing protein</fullName>
    </recommendedName>
</protein>
<dbReference type="EMBL" id="CP134876">
    <property type="protein sequence ID" value="WNM39464.1"/>
    <property type="molecule type" value="Genomic_DNA"/>
</dbReference>
<reference evidence="2 3" key="1">
    <citation type="submission" date="2023-09" db="EMBL/GenBank/DDBJ databases">
        <title>Micromonospora halotolerans DSM 45598 genome sequence.</title>
        <authorList>
            <person name="Mo P."/>
        </authorList>
    </citation>
    <scope>NUCLEOTIDE SEQUENCE [LARGE SCALE GENOMIC DNA]</scope>
    <source>
        <strain evidence="2 3">DSM 45598</strain>
    </source>
</reference>
<name>A0ABY9ZWA1_9ACTN</name>
<feature type="transmembrane region" description="Helical" evidence="1">
    <location>
        <begin position="145"/>
        <end position="172"/>
    </location>
</feature>
<evidence type="ECO:0000313" key="3">
    <source>
        <dbReference type="Proteomes" id="UP001303001"/>
    </source>
</evidence>
<evidence type="ECO:0000313" key="2">
    <source>
        <dbReference type="EMBL" id="WNM39464.1"/>
    </source>
</evidence>
<keyword evidence="1" id="KW-1133">Transmembrane helix</keyword>
<accession>A0ABY9ZWA1</accession>
<dbReference type="RefSeq" id="WP_313721395.1">
    <property type="nucleotide sequence ID" value="NZ_CP134876.1"/>
</dbReference>
<feature type="transmembrane region" description="Helical" evidence="1">
    <location>
        <begin position="212"/>
        <end position="232"/>
    </location>
</feature>
<evidence type="ECO:0000256" key="1">
    <source>
        <dbReference type="SAM" id="Phobius"/>
    </source>
</evidence>
<organism evidence="2 3">
    <name type="scientific">Micromonospora halotolerans</name>
    <dbReference type="NCBI Taxonomy" id="709879"/>
    <lineage>
        <taxon>Bacteria</taxon>
        <taxon>Bacillati</taxon>
        <taxon>Actinomycetota</taxon>
        <taxon>Actinomycetes</taxon>
        <taxon>Micromonosporales</taxon>
        <taxon>Micromonosporaceae</taxon>
        <taxon>Micromonospora</taxon>
    </lineage>
</organism>
<proteinExistence type="predicted"/>
<feature type="transmembrane region" description="Helical" evidence="1">
    <location>
        <begin position="108"/>
        <end position="133"/>
    </location>
</feature>
<keyword evidence="3" id="KW-1185">Reference proteome</keyword>
<keyword evidence="1" id="KW-0472">Membrane</keyword>
<evidence type="ECO:0008006" key="4">
    <source>
        <dbReference type="Google" id="ProtNLM"/>
    </source>
</evidence>
<gene>
    <name evidence="2" type="ORF">RMN56_30880</name>
</gene>
<feature type="transmembrane region" description="Helical" evidence="1">
    <location>
        <begin position="66"/>
        <end position="88"/>
    </location>
</feature>
<feature type="transmembrane region" description="Helical" evidence="1">
    <location>
        <begin position="184"/>
        <end position="206"/>
    </location>
</feature>
<feature type="transmembrane region" description="Helical" evidence="1">
    <location>
        <begin position="25"/>
        <end position="46"/>
    </location>
</feature>
<dbReference type="Proteomes" id="UP001303001">
    <property type="component" value="Chromosome"/>
</dbReference>
<sequence length="241" mass="24910">MGPNRIREADDAAPPRAADAPGRRWGWWGIVFVVAFVASIVAGNALKVGESLYLPDASAAQLRDFYATSAVAVLVQSALQILAAVALYRFGWRLRAALRTEGTRAGAVLGWGTAITAGSLLASVVCGLVLLLVAERAGDPTVAALGRAALVLGGAAHLLGSGLLITAASAVARRSHRRPRWVFAYGRVVGPLVAASALSVLVPPLVRPEPAFRLLAAVWLVGVGIGVLRGAFDEVGQDVPA</sequence>